<dbReference type="Proteomes" id="UP001479606">
    <property type="component" value="Unassembled WGS sequence"/>
</dbReference>
<evidence type="ECO:0000313" key="2">
    <source>
        <dbReference type="EMBL" id="MEL5995993.1"/>
    </source>
</evidence>
<dbReference type="RefSeq" id="WP_342300166.1">
    <property type="nucleotide sequence ID" value="NZ_JBCEVZ010000053.1"/>
</dbReference>
<reference evidence="2 3" key="1">
    <citation type="journal article" date="2018" name="Arch. Microbiol.">
        <title>Hymenobacter segetis sp. nov., isolated from soil.</title>
        <authorList>
            <person name="Ten L.N."/>
            <person name="Lim S.J."/>
            <person name="Kim B.O."/>
            <person name="Kang I.K."/>
            <person name="Jung H.Y."/>
        </authorList>
    </citation>
    <scope>NUCLEOTIDE SEQUENCE [LARGE SCALE GENOMIC DNA]</scope>
    <source>
        <strain evidence="2 3">S7-3-11</strain>
    </source>
</reference>
<evidence type="ECO:0000313" key="3">
    <source>
        <dbReference type="Proteomes" id="UP001479606"/>
    </source>
</evidence>
<gene>
    <name evidence="2" type="ORF">AAFH49_17390</name>
</gene>
<sequence>MAKSTAFLLTSACLVLAGLSSGCEPYSPHGATEVGLVYDYIIRRDGLHGPFVVVVPARFHRFREETDASNFIGRTEHIRTNLDAALRLAVRPECLATPNASAEWQALRTQLHASGTEPNAIFLAFSAQCDGRDGRHYYYVERSGVENGKPSRYYQGNIYQVYQGRVEREIFVWIT</sequence>
<keyword evidence="3" id="KW-1185">Reference proteome</keyword>
<name>A0ABU9M1C6_9BACT</name>
<evidence type="ECO:0008006" key="4">
    <source>
        <dbReference type="Google" id="ProtNLM"/>
    </source>
</evidence>
<proteinExistence type="predicted"/>
<feature type="chain" id="PRO_5046276998" description="Lipoprotein" evidence="1">
    <location>
        <begin position="18"/>
        <end position="175"/>
    </location>
</feature>
<keyword evidence="1" id="KW-0732">Signal</keyword>
<comment type="caution">
    <text evidence="2">The sequence shown here is derived from an EMBL/GenBank/DDBJ whole genome shotgun (WGS) entry which is preliminary data.</text>
</comment>
<organism evidence="2 3">
    <name type="scientific">Hymenobacter segetis</name>
    <dbReference type="NCBI Taxonomy" id="2025509"/>
    <lineage>
        <taxon>Bacteria</taxon>
        <taxon>Pseudomonadati</taxon>
        <taxon>Bacteroidota</taxon>
        <taxon>Cytophagia</taxon>
        <taxon>Cytophagales</taxon>
        <taxon>Hymenobacteraceae</taxon>
        <taxon>Hymenobacter</taxon>
    </lineage>
</organism>
<dbReference type="PROSITE" id="PS51257">
    <property type="entry name" value="PROKAR_LIPOPROTEIN"/>
    <property type="match status" value="1"/>
</dbReference>
<protein>
    <recommendedName>
        <fullName evidence="4">Lipoprotein</fullName>
    </recommendedName>
</protein>
<accession>A0ABU9M1C6</accession>
<dbReference type="EMBL" id="JBCEVZ010000053">
    <property type="protein sequence ID" value="MEL5995993.1"/>
    <property type="molecule type" value="Genomic_DNA"/>
</dbReference>
<feature type="signal peptide" evidence="1">
    <location>
        <begin position="1"/>
        <end position="17"/>
    </location>
</feature>
<evidence type="ECO:0000256" key="1">
    <source>
        <dbReference type="SAM" id="SignalP"/>
    </source>
</evidence>